<reference evidence="2 3" key="1">
    <citation type="submission" date="2024-09" db="EMBL/GenBank/DDBJ databases">
        <authorList>
            <consortium name="All-Russian atlas of soil microorganisms"/>
            <consortium name="as a basis for the search for new antimicrobial producers and enzymes with unique properties"/>
            <person name="Sokolova E.A."/>
            <person name="Voronina E.N."/>
        </authorList>
    </citation>
    <scope>NUCLEOTIDE SEQUENCE [LARGE SCALE GENOMIC DNA]</scope>
    <source>
        <strain evidence="2 3">AF-22b-331.1</strain>
    </source>
</reference>
<protein>
    <recommendedName>
        <fullName evidence="4">Transmembrane protein</fullName>
    </recommendedName>
</protein>
<organism evidence="2 3">
    <name type="scientific">Stenotrophomonas nematodicola</name>
    <dbReference type="NCBI Taxonomy" id="2656746"/>
    <lineage>
        <taxon>Bacteria</taxon>
        <taxon>Pseudomonadati</taxon>
        <taxon>Pseudomonadota</taxon>
        <taxon>Gammaproteobacteria</taxon>
        <taxon>Lysobacterales</taxon>
        <taxon>Lysobacteraceae</taxon>
        <taxon>Stenotrophomonas</taxon>
    </lineage>
</organism>
<evidence type="ECO:0000256" key="1">
    <source>
        <dbReference type="SAM" id="Phobius"/>
    </source>
</evidence>
<keyword evidence="1" id="KW-0812">Transmembrane</keyword>
<sequence length="112" mass="12212">MAILGFFVVFLLCMGLAKAVNAIRGRLTVNGAAIHLLLTLVFAVYMVVNAVRADLPPAAFGYALGYTLTPALLVGALAAFFFFRFRADKADQARVHRLREQRLRADADQAAQ</sequence>
<keyword evidence="1" id="KW-1133">Transmembrane helix</keyword>
<name>A0ABW7CVD8_9GAMM</name>
<comment type="caution">
    <text evidence="2">The sequence shown here is derived from an EMBL/GenBank/DDBJ whole genome shotgun (WGS) entry which is preliminary data.</text>
</comment>
<proteinExistence type="predicted"/>
<evidence type="ECO:0000313" key="3">
    <source>
        <dbReference type="Proteomes" id="UP001605261"/>
    </source>
</evidence>
<gene>
    <name evidence="2" type="ORF">ACEU0G_002771</name>
</gene>
<accession>A0ABW7CVD8</accession>
<dbReference type="EMBL" id="JBHGCJ010000003">
    <property type="protein sequence ID" value="MFG6108778.1"/>
    <property type="molecule type" value="Genomic_DNA"/>
</dbReference>
<feature type="transmembrane region" description="Helical" evidence="1">
    <location>
        <begin position="63"/>
        <end position="83"/>
    </location>
</feature>
<evidence type="ECO:0000313" key="2">
    <source>
        <dbReference type="EMBL" id="MFG6108778.1"/>
    </source>
</evidence>
<keyword evidence="1" id="KW-0472">Membrane</keyword>
<dbReference type="RefSeq" id="WP_394162154.1">
    <property type="nucleotide sequence ID" value="NZ_JBHGCJ010000003.1"/>
</dbReference>
<evidence type="ECO:0008006" key="4">
    <source>
        <dbReference type="Google" id="ProtNLM"/>
    </source>
</evidence>
<feature type="transmembrane region" description="Helical" evidence="1">
    <location>
        <begin position="32"/>
        <end position="51"/>
    </location>
</feature>
<keyword evidence="3" id="KW-1185">Reference proteome</keyword>
<dbReference type="Proteomes" id="UP001605261">
    <property type="component" value="Unassembled WGS sequence"/>
</dbReference>